<keyword evidence="9 14" id="KW-0406">Ion transport</keyword>
<dbReference type="RefSeq" id="WP_200337980.1">
    <property type="nucleotide sequence ID" value="NZ_CP066786.1"/>
</dbReference>
<sequence>MSLALLTATGGAIGSLCRWLVGLAATRLWSDHLPWGTLIVNILGSFIIGFAVELITHKLDSSPEIRALVVTGFLGGFTTFSSFSLDNMNLVARGDSVLAVAYILVSVLVSLVFVFSGFHVARQLS</sequence>
<comment type="similarity">
    <text evidence="12 14">Belongs to the fluoride channel Fluc/FEX (TC 1.A.43) family.</text>
</comment>
<evidence type="ECO:0000256" key="1">
    <source>
        <dbReference type="ARBA" id="ARBA00004651"/>
    </source>
</evidence>
<evidence type="ECO:0000256" key="10">
    <source>
        <dbReference type="ARBA" id="ARBA00023136"/>
    </source>
</evidence>
<gene>
    <name evidence="14 15" type="primary">crcB</name>
    <name evidence="14" type="synonym">fluC</name>
    <name evidence="15" type="ORF">JET14_04085</name>
</gene>
<feature type="transmembrane region" description="Helical" evidence="14">
    <location>
        <begin position="67"/>
        <end position="85"/>
    </location>
</feature>
<keyword evidence="2 14" id="KW-0813">Transport</keyword>
<evidence type="ECO:0000256" key="12">
    <source>
        <dbReference type="ARBA" id="ARBA00035120"/>
    </source>
</evidence>
<keyword evidence="10 14" id="KW-0472">Membrane</keyword>
<dbReference type="Proteomes" id="UP000596083">
    <property type="component" value="Chromosome"/>
</dbReference>
<keyword evidence="3 14" id="KW-1003">Cell membrane</keyword>
<feature type="binding site" evidence="14">
    <location>
        <position position="75"/>
    </location>
    <ligand>
        <name>Na(+)</name>
        <dbReference type="ChEBI" id="CHEBI:29101"/>
        <note>structural</note>
    </ligand>
</feature>
<keyword evidence="4" id="KW-0997">Cell inner membrane</keyword>
<comment type="activity regulation">
    <text evidence="14">Na(+) is not transported, but it plays an essential structural role and its presence is essential for fluoride channel function.</text>
</comment>
<evidence type="ECO:0000256" key="8">
    <source>
        <dbReference type="ARBA" id="ARBA00023053"/>
    </source>
</evidence>
<dbReference type="InterPro" id="IPR003691">
    <property type="entry name" value="FluC"/>
</dbReference>
<dbReference type="GO" id="GO:0140114">
    <property type="term" value="P:cellular detoxification of fluoride"/>
    <property type="evidence" value="ECO:0007669"/>
    <property type="project" value="UniProtKB-UniRule"/>
</dbReference>
<protein>
    <recommendedName>
        <fullName evidence="14">Fluoride-specific ion channel FluC</fullName>
    </recommendedName>
</protein>
<keyword evidence="6 14" id="KW-0479">Metal-binding</keyword>
<evidence type="ECO:0000256" key="14">
    <source>
        <dbReference type="HAMAP-Rule" id="MF_00454"/>
    </source>
</evidence>
<dbReference type="Pfam" id="PF02537">
    <property type="entry name" value="CRCB"/>
    <property type="match status" value="1"/>
</dbReference>
<evidence type="ECO:0000256" key="3">
    <source>
        <dbReference type="ARBA" id="ARBA00022475"/>
    </source>
</evidence>
<evidence type="ECO:0000256" key="2">
    <source>
        <dbReference type="ARBA" id="ARBA00022448"/>
    </source>
</evidence>
<dbReference type="PANTHER" id="PTHR28259:SF18">
    <property type="entry name" value="FLUORIDE-SPECIFIC ION CHANNEL FLUC"/>
    <property type="match status" value="1"/>
</dbReference>
<comment type="catalytic activity">
    <reaction evidence="13">
        <text>fluoride(in) = fluoride(out)</text>
        <dbReference type="Rhea" id="RHEA:76159"/>
        <dbReference type="ChEBI" id="CHEBI:17051"/>
    </reaction>
    <physiologicalReaction direction="left-to-right" evidence="13">
        <dbReference type="Rhea" id="RHEA:76160"/>
    </physiologicalReaction>
</comment>
<dbReference type="GO" id="GO:0046872">
    <property type="term" value="F:metal ion binding"/>
    <property type="evidence" value="ECO:0007669"/>
    <property type="project" value="UniProtKB-KW"/>
</dbReference>
<evidence type="ECO:0000256" key="7">
    <source>
        <dbReference type="ARBA" id="ARBA00022989"/>
    </source>
</evidence>
<accession>A0A7T7HNN0</accession>
<evidence type="ECO:0000256" key="6">
    <source>
        <dbReference type="ARBA" id="ARBA00022723"/>
    </source>
</evidence>
<evidence type="ECO:0000313" key="16">
    <source>
        <dbReference type="Proteomes" id="UP000596083"/>
    </source>
</evidence>
<dbReference type="EMBL" id="CP066786">
    <property type="protein sequence ID" value="QQM32545.1"/>
    <property type="molecule type" value="Genomic_DNA"/>
</dbReference>
<dbReference type="HAMAP" id="MF_00454">
    <property type="entry name" value="FluC"/>
    <property type="match status" value="1"/>
</dbReference>
<dbReference type="NCBIfam" id="TIGR00494">
    <property type="entry name" value="crcB"/>
    <property type="match status" value="1"/>
</dbReference>
<keyword evidence="11 14" id="KW-0407">Ion channel</keyword>
<comment type="subcellular location">
    <subcellularLocation>
        <location evidence="1 14">Cell membrane</location>
        <topology evidence="1 14">Multi-pass membrane protein</topology>
    </subcellularLocation>
</comment>
<dbReference type="NCBIfam" id="NF010791">
    <property type="entry name" value="PRK14195.1"/>
    <property type="match status" value="1"/>
</dbReference>
<comment type="function">
    <text evidence="14">Fluoride-specific ion channel. Important for reducing fluoride concentration in the cell, thus reducing its toxicity.</text>
</comment>
<dbReference type="KEGG" id="mlut:JET14_04085"/>
<organism evidence="15 16">
    <name type="scientific">Martelella lutilitoris</name>
    <dbReference type="NCBI Taxonomy" id="2583532"/>
    <lineage>
        <taxon>Bacteria</taxon>
        <taxon>Pseudomonadati</taxon>
        <taxon>Pseudomonadota</taxon>
        <taxon>Alphaproteobacteria</taxon>
        <taxon>Hyphomicrobiales</taxon>
        <taxon>Aurantimonadaceae</taxon>
        <taxon>Martelella</taxon>
    </lineage>
</organism>
<proteinExistence type="inferred from homology"/>
<evidence type="ECO:0000313" key="15">
    <source>
        <dbReference type="EMBL" id="QQM32545.1"/>
    </source>
</evidence>
<keyword evidence="7 14" id="KW-1133">Transmembrane helix</keyword>
<reference evidence="15 16" key="1">
    <citation type="submission" date="2020-12" db="EMBL/GenBank/DDBJ databases">
        <authorList>
            <person name="Zheng R.K."/>
            <person name="Sun C.M."/>
        </authorList>
    </citation>
    <scope>NUCLEOTIDE SEQUENCE [LARGE SCALE GENOMIC DNA]</scope>
    <source>
        <strain evidence="15 16">ZRK001</strain>
    </source>
</reference>
<evidence type="ECO:0000256" key="11">
    <source>
        <dbReference type="ARBA" id="ARBA00023303"/>
    </source>
</evidence>
<evidence type="ECO:0000256" key="5">
    <source>
        <dbReference type="ARBA" id="ARBA00022692"/>
    </source>
</evidence>
<feature type="transmembrane region" description="Helical" evidence="14">
    <location>
        <begin position="33"/>
        <end position="55"/>
    </location>
</feature>
<evidence type="ECO:0000256" key="13">
    <source>
        <dbReference type="ARBA" id="ARBA00035585"/>
    </source>
</evidence>
<evidence type="ECO:0000256" key="9">
    <source>
        <dbReference type="ARBA" id="ARBA00023065"/>
    </source>
</evidence>
<name>A0A7T7HNN0_9HYPH</name>
<dbReference type="GO" id="GO:0062054">
    <property type="term" value="F:fluoride channel activity"/>
    <property type="evidence" value="ECO:0007669"/>
    <property type="project" value="UniProtKB-UniRule"/>
</dbReference>
<evidence type="ECO:0000256" key="4">
    <source>
        <dbReference type="ARBA" id="ARBA00022519"/>
    </source>
</evidence>
<keyword evidence="8 14" id="KW-0915">Sodium</keyword>
<feature type="binding site" evidence="14">
    <location>
        <position position="78"/>
    </location>
    <ligand>
        <name>Na(+)</name>
        <dbReference type="ChEBI" id="CHEBI:29101"/>
        <note>structural</note>
    </ligand>
</feature>
<keyword evidence="5 14" id="KW-0812">Transmembrane</keyword>
<dbReference type="PANTHER" id="PTHR28259">
    <property type="entry name" value="FLUORIDE EXPORT PROTEIN 1-RELATED"/>
    <property type="match status" value="1"/>
</dbReference>
<dbReference type="AlphaFoldDB" id="A0A7T7HNN0"/>
<dbReference type="GO" id="GO:0005886">
    <property type="term" value="C:plasma membrane"/>
    <property type="evidence" value="ECO:0007669"/>
    <property type="project" value="UniProtKB-SubCell"/>
</dbReference>
<feature type="transmembrane region" description="Helical" evidence="14">
    <location>
        <begin position="97"/>
        <end position="121"/>
    </location>
</feature>